<name>A0A1F6TFL9_9PROT</name>
<feature type="transmembrane region" description="Helical" evidence="5">
    <location>
        <begin position="222"/>
        <end position="243"/>
    </location>
</feature>
<comment type="subcellular location">
    <subcellularLocation>
        <location evidence="1">Membrane</location>
        <topology evidence="1">Multi-pass membrane protein</topology>
    </subcellularLocation>
</comment>
<evidence type="ECO:0000313" key="7">
    <source>
        <dbReference type="Proteomes" id="UP000177925"/>
    </source>
</evidence>
<dbReference type="InterPro" id="IPR003689">
    <property type="entry name" value="ZIP"/>
</dbReference>
<feature type="transmembrane region" description="Helical" evidence="5">
    <location>
        <begin position="195"/>
        <end position="216"/>
    </location>
</feature>
<evidence type="ECO:0000256" key="2">
    <source>
        <dbReference type="ARBA" id="ARBA00022692"/>
    </source>
</evidence>
<protein>
    <submittedName>
        <fullName evidence="6">ZIP zinc transporter</fullName>
    </submittedName>
</protein>
<dbReference type="AlphaFoldDB" id="A0A1F6TFL9"/>
<comment type="caution">
    <text evidence="6">The sequence shown here is derived from an EMBL/GenBank/DDBJ whole genome shotgun (WGS) entry which is preliminary data.</text>
</comment>
<sequence>MPLIVWILLFTVLGGVLSVLAAALFLALPQGLRTRLLPGSVSFAVGALLGAAFLALLPHALESPGVSGGHGITAAVLLGLLAFFVLEKLVLWRHCHLDECEAHGGASVAEGGMPGATETHAPDPAHGRASAAGYLILVGDGIHNLVDGVLIGAAFLTDVHLGIVTSLAVVAHEIPQEVGDFAILLHSGFSRGKALAYNVLASLTTVIGGVAAYFALSLAQGIVPYVLAVAASSFIYIAVADLIPGLHQRVEGRATVQQVVLIALGVAVIFITHSTLH</sequence>
<dbReference type="Pfam" id="PF02535">
    <property type="entry name" value="Zip"/>
    <property type="match status" value="1"/>
</dbReference>
<reference evidence="6 7" key="1">
    <citation type="journal article" date="2016" name="Nat. Commun.">
        <title>Thousands of microbial genomes shed light on interconnected biogeochemical processes in an aquifer system.</title>
        <authorList>
            <person name="Anantharaman K."/>
            <person name="Brown C.T."/>
            <person name="Hug L.A."/>
            <person name="Sharon I."/>
            <person name="Castelle C.J."/>
            <person name="Probst A.J."/>
            <person name="Thomas B.C."/>
            <person name="Singh A."/>
            <person name="Wilkins M.J."/>
            <person name="Karaoz U."/>
            <person name="Brodie E.L."/>
            <person name="Williams K.H."/>
            <person name="Hubbard S.S."/>
            <person name="Banfield J.F."/>
        </authorList>
    </citation>
    <scope>NUCLEOTIDE SEQUENCE [LARGE SCALE GENOMIC DNA]</scope>
</reference>
<proteinExistence type="predicted"/>
<feature type="transmembrane region" description="Helical" evidence="5">
    <location>
        <begin position="255"/>
        <end position="276"/>
    </location>
</feature>
<dbReference type="GO" id="GO:0016020">
    <property type="term" value="C:membrane"/>
    <property type="evidence" value="ECO:0007669"/>
    <property type="project" value="UniProtKB-SubCell"/>
</dbReference>
<evidence type="ECO:0000256" key="1">
    <source>
        <dbReference type="ARBA" id="ARBA00004141"/>
    </source>
</evidence>
<evidence type="ECO:0000256" key="4">
    <source>
        <dbReference type="ARBA" id="ARBA00023136"/>
    </source>
</evidence>
<evidence type="ECO:0000313" key="6">
    <source>
        <dbReference type="EMBL" id="OGI43865.1"/>
    </source>
</evidence>
<dbReference type="STRING" id="1817758.A2150_02450"/>
<keyword evidence="2 5" id="KW-0812">Transmembrane</keyword>
<evidence type="ECO:0000256" key="3">
    <source>
        <dbReference type="ARBA" id="ARBA00022989"/>
    </source>
</evidence>
<dbReference type="EMBL" id="MFSS01000035">
    <property type="protein sequence ID" value="OGI43865.1"/>
    <property type="molecule type" value="Genomic_DNA"/>
</dbReference>
<feature type="transmembrane region" description="Helical" evidence="5">
    <location>
        <begin position="40"/>
        <end position="61"/>
    </location>
</feature>
<dbReference type="GO" id="GO:0046873">
    <property type="term" value="F:metal ion transmembrane transporter activity"/>
    <property type="evidence" value="ECO:0007669"/>
    <property type="project" value="InterPro"/>
</dbReference>
<accession>A0A1F6TFL9</accession>
<gene>
    <name evidence="6" type="ORF">A2150_02450</name>
</gene>
<keyword evidence="3 5" id="KW-1133">Transmembrane helix</keyword>
<organism evidence="6 7">
    <name type="scientific">Candidatus Muproteobacteria bacterium RBG_16_64_11</name>
    <dbReference type="NCBI Taxonomy" id="1817758"/>
    <lineage>
        <taxon>Bacteria</taxon>
        <taxon>Pseudomonadati</taxon>
        <taxon>Pseudomonadota</taxon>
        <taxon>Candidatus Muproteobacteria</taxon>
    </lineage>
</organism>
<evidence type="ECO:0000256" key="5">
    <source>
        <dbReference type="SAM" id="Phobius"/>
    </source>
</evidence>
<feature type="transmembrane region" description="Helical" evidence="5">
    <location>
        <begin position="6"/>
        <end position="28"/>
    </location>
</feature>
<feature type="transmembrane region" description="Helical" evidence="5">
    <location>
        <begin position="67"/>
        <end position="86"/>
    </location>
</feature>
<keyword evidence="4 5" id="KW-0472">Membrane</keyword>
<dbReference type="PANTHER" id="PTHR16950:SF16">
    <property type="entry name" value="ZINC TRANSPORTER ZIP13"/>
    <property type="match status" value="1"/>
</dbReference>
<dbReference type="PANTHER" id="PTHR16950">
    <property type="entry name" value="ZINC TRANSPORTER SLC39A7 HISTIDINE-RICH MEMBRANE PROTEIN KE4"/>
    <property type="match status" value="1"/>
</dbReference>
<dbReference type="Proteomes" id="UP000177925">
    <property type="component" value="Unassembled WGS sequence"/>
</dbReference>